<feature type="coiled-coil region" evidence="2">
    <location>
        <begin position="336"/>
        <end position="363"/>
    </location>
</feature>
<dbReference type="GO" id="GO:0000981">
    <property type="term" value="F:DNA-binding transcription factor activity, RNA polymerase II-specific"/>
    <property type="evidence" value="ECO:0007669"/>
    <property type="project" value="InterPro"/>
</dbReference>
<comment type="caution">
    <text evidence="4">The sequence shown here is derived from an EMBL/GenBank/DDBJ whole genome shotgun (WGS) entry which is preliminary data.</text>
</comment>
<evidence type="ECO:0000256" key="2">
    <source>
        <dbReference type="SAM" id="Coils"/>
    </source>
</evidence>
<protein>
    <submittedName>
        <fullName evidence="4">Regulatory CAT8</fullName>
    </submittedName>
</protein>
<dbReference type="PANTHER" id="PTHR47256">
    <property type="entry name" value="ZN(II)2CYS6 TRANSCRIPTION FACTOR (EUROFUNG)-RELATED"/>
    <property type="match status" value="1"/>
</dbReference>
<dbReference type="Pfam" id="PF00172">
    <property type="entry name" value="Zn_clus"/>
    <property type="match status" value="1"/>
</dbReference>
<evidence type="ECO:0000256" key="1">
    <source>
        <dbReference type="ARBA" id="ARBA00023242"/>
    </source>
</evidence>
<sequence length="682" mass="76578">MGQDEIGLEVLPPPPAYSTSNRLEEFIIPTSFTIHRQGDSEVKFNIRGNTGSTSLSISCTYKNTEDDFEARVNLLPRKDENESPLATVKYSRHTAELEFTNTSPPSNINMYYRLLGDRNATHSFNVNAPQRTSFEWRNLGDGEGWKLYMGSRPEVLAIGALNMGSDKPTRFEFTDLEMANELDEQCKLVIVASWLRIWDKVRIQFRRSPDEGETEMILCSCGFSNEQTRRPLRPFCIPLPTTINTRHTHFPMTQQLRNALQHERIYPCNTMNYPPLLPRAPTSLSHEADPVPAPKRRAVAVACDSCRSRKVRCTGEFPTCIACQRRGGECHYADIANDREMHSNQLKRRVKELEVENRSFRRLFESLREPGGGTDQEMLRRIQAGDDLGTVTEHARVLGDQGKRKRSPAPNLMARQRPSEWTTIRGILPRTPMACPAAVYPIVLPTHASRPPLPLPLPSPQIDTPSSPTDAILGLLTLSQEGKPDLVLLNESRPKEHCDLRLNELSVSYWTRVPISNRSASTLISTFLETDNSAVGFIDKDLFLTDLVQHNPTFCSAFLVSSILYLACFAHAASDGRAATLAHSFFNDAERLYRAERLSDSLTTLAAINIFSLGCFSHGNDNLGQDLLLSGLQMGKRMNLYGLDPTSSEVRGFQDLASGFSESQASWGTFNWLTDMNSNFTR</sequence>
<dbReference type="GO" id="GO:0008270">
    <property type="term" value="F:zinc ion binding"/>
    <property type="evidence" value="ECO:0007669"/>
    <property type="project" value="InterPro"/>
</dbReference>
<reference evidence="4 5" key="1">
    <citation type="submission" date="2020-05" db="EMBL/GenBank/DDBJ databases">
        <title>Identification and distribution of gene clusters putatively required for synthesis of sphingolipid metabolism inhibitors in phylogenetically diverse species of the filamentous fungus Fusarium.</title>
        <authorList>
            <person name="Kim H.-S."/>
            <person name="Busman M."/>
            <person name="Brown D.W."/>
            <person name="Divon H."/>
            <person name="Uhlig S."/>
            <person name="Proctor R.H."/>
        </authorList>
    </citation>
    <scope>NUCLEOTIDE SEQUENCE [LARGE SCALE GENOMIC DNA]</scope>
    <source>
        <strain evidence="4 5">NRRL 53147</strain>
    </source>
</reference>
<evidence type="ECO:0000313" key="4">
    <source>
        <dbReference type="EMBL" id="KAF5540981.1"/>
    </source>
</evidence>
<dbReference type="CDD" id="cd12148">
    <property type="entry name" value="fungal_TF_MHR"/>
    <property type="match status" value="1"/>
</dbReference>
<proteinExistence type="predicted"/>
<dbReference type="Proteomes" id="UP000522262">
    <property type="component" value="Unassembled WGS sequence"/>
</dbReference>
<gene>
    <name evidence="4" type="ORF">FMEXI_8133</name>
</gene>
<dbReference type="InterPro" id="IPR001138">
    <property type="entry name" value="Zn2Cys6_DnaBD"/>
</dbReference>
<dbReference type="PROSITE" id="PS50048">
    <property type="entry name" value="ZN2_CY6_FUNGAL_2"/>
    <property type="match status" value="1"/>
</dbReference>
<organism evidence="4 5">
    <name type="scientific">Fusarium mexicanum</name>
    <dbReference type="NCBI Taxonomy" id="751941"/>
    <lineage>
        <taxon>Eukaryota</taxon>
        <taxon>Fungi</taxon>
        <taxon>Dikarya</taxon>
        <taxon>Ascomycota</taxon>
        <taxon>Pezizomycotina</taxon>
        <taxon>Sordariomycetes</taxon>
        <taxon>Hypocreomycetidae</taxon>
        <taxon>Hypocreales</taxon>
        <taxon>Nectriaceae</taxon>
        <taxon>Fusarium</taxon>
        <taxon>Fusarium fujikuroi species complex</taxon>
    </lineage>
</organism>
<evidence type="ECO:0000259" key="3">
    <source>
        <dbReference type="PROSITE" id="PS50048"/>
    </source>
</evidence>
<evidence type="ECO:0000313" key="5">
    <source>
        <dbReference type="Proteomes" id="UP000522262"/>
    </source>
</evidence>
<dbReference type="AlphaFoldDB" id="A0A8H5MSQ2"/>
<dbReference type="InterPro" id="IPR053187">
    <property type="entry name" value="Notoamide_regulator"/>
</dbReference>
<keyword evidence="1" id="KW-0539">Nucleus</keyword>
<keyword evidence="5" id="KW-1185">Reference proteome</keyword>
<feature type="domain" description="Zn(2)-C6 fungal-type" evidence="3">
    <location>
        <begin position="302"/>
        <end position="332"/>
    </location>
</feature>
<dbReference type="SMART" id="SM00066">
    <property type="entry name" value="GAL4"/>
    <property type="match status" value="1"/>
</dbReference>
<keyword evidence="2" id="KW-0175">Coiled coil</keyword>
<dbReference type="Gene3D" id="4.10.240.10">
    <property type="entry name" value="Zn(2)-C6 fungal-type DNA-binding domain"/>
    <property type="match status" value="1"/>
</dbReference>
<dbReference type="PANTHER" id="PTHR47256:SF1">
    <property type="entry name" value="ZN(II)2CYS6 TRANSCRIPTION FACTOR (EUROFUNG)"/>
    <property type="match status" value="1"/>
</dbReference>
<dbReference type="CDD" id="cd00067">
    <property type="entry name" value="GAL4"/>
    <property type="match status" value="1"/>
</dbReference>
<dbReference type="InterPro" id="IPR036864">
    <property type="entry name" value="Zn2-C6_fun-type_DNA-bd_sf"/>
</dbReference>
<dbReference type="PROSITE" id="PS00463">
    <property type="entry name" value="ZN2_CY6_FUNGAL_1"/>
    <property type="match status" value="1"/>
</dbReference>
<dbReference type="SUPFAM" id="SSF57701">
    <property type="entry name" value="Zn2/Cys6 DNA-binding domain"/>
    <property type="match status" value="1"/>
</dbReference>
<dbReference type="EMBL" id="JAAOAM010000187">
    <property type="protein sequence ID" value="KAF5540981.1"/>
    <property type="molecule type" value="Genomic_DNA"/>
</dbReference>
<name>A0A8H5MSQ2_9HYPO</name>
<accession>A0A8H5MSQ2</accession>